<keyword evidence="2" id="KW-0812">Transmembrane</keyword>
<accession>A0A5B9VZ86</accession>
<feature type="transmembrane region" description="Helical" evidence="2">
    <location>
        <begin position="464"/>
        <end position="484"/>
    </location>
</feature>
<feature type="region of interest" description="Disordered" evidence="1">
    <location>
        <begin position="495"/>
        <end position="515"/>
    </location>
</feature>
<dbReference type="Gene3D" id="3.30.2090.10">
    <property type="entry name" value="Multidrug efflux transporter AcrB TolC docking domain, DN and DC subdomains"/>
    <property type="match status" value="2"/>
</dbReference>
<feature type="transmembrane region" description="Helical" evidence="2">
    <location>
        <begin position="976"/>
        <end position="997"/>
    </location>
</feature>
<dbReference type="GO" id="GO:0042910">
    <property type="term" value="F:xenobiotic transmembrane transporter activity"/>
    <property type="evidence" value="ECO:0007669"/>
    <property type="project" value="TreeGrafter"/>
</dbReference>
<proteinExistence type="predicted"/>
<dbReference type="InterPro" id="IPR027463">
    <property type="entry name" value="AcrB_DN_DC_subdom"/>
</dbReference>
<dbReference type="GO" id="GO:0005886">
    <property type="term" value="C:plasma membrane"/>
    <property type="evidence" value="ECO:0007669"/>
    <property type="project" value="TreeGrafter"/>
</dbReference>
<dbReference type="OrthoDB" id="9757876at2"/>
<evidence type="ECO:0000313" key="3">
    <source>
        <dbReference type="EMBL" id="QEH33369.1"/>
    </source>
</evidence>
<dbReference type="SUPFAM" id="SSF82693">
    <property type="entry name" value="Multidrug efflux transporter AcrB pore domain, PN1, PN2, PC1 and PC2 subdomains"/>
    <property type="match status" value="2"/>
</dbReference>
<dbReference type="AlphaFoldDB" id="A0A5B9VZ86"/>
<dbReference type="Proteomes" id="UP000324233">
    <property type="component" value="Chromosome"/>
</dbReference>
<feature type="transmembrane region" description="Helical" evidence="2">
    <location>
        <begin position="438"/>
        <end position="458"/>
    </location>
</feature>
<keyword evidence="2" id="KW-0472">Membrane</keyword>
<protein>
    <submittedName>
        <fullName evidence="3">Multidrug resistance protein MdtC</fullName>
    </submittedName>
</protein>
<dbReference type="Gene3D" id="3.30.70.1320">
    <property type="entry name" value="Multidrug efflux transporter AcrB pore domain like"/>
    <property type="match status" value="1"/>
</dbReference>
<feature type="transmembrane region" description="Helical" evidence="2">
    <location>
        <begin position="1057"/>
        <end position="1080"/>
    </location>
</feature>
<feature type="transmembrane region" description="Helical" evidence="2">
    <location>
        <begin position="1026"/>
        <end position="1045"/>
    </location>
</feature>
<feature type="transmembrane region" description="Helical" evidence="2">
    <location>
        <begin position="362"/>
        <end position="382"/>
    </location>
</feature>
<reference evidence="3 4" key="1">
    <citation type="submission" date="2019-08" db="EMBL/GenBank/DDBJ databases">
        <title>Deep-cultivation of Planctomycetes and their phenomic and genomic characterization uncovers novel biology.</title>
        <authorList>
            <person name="Wiegand S."/>
            <person name="Jogler M."/>
            <person name="Boedeker C."/>
            <person name="Pinto D."/>
            <person name="Vollmers J."/>
            <person name="Rivas-Marin E."/>
            <person name="Kohn T."/>
            <person name="Peeters S.H."/>
            <person name="Heuer A."/>
            <person name="Rast P."/>
            <person name="Oberbeckmann S."/>
            <person name="Bunk B."/>
            <person name="Jeske O."/>
            <person name="Meyerdierks A."/>
            <person name="Storesund J.E."/>
            <person name="Kallscheuer N."/>
            <person name="Luecker S."/>
            <person name="Lage O.M."/>
            <person name="Pohl T."/>
            <person name="Merkel B.J."/>
            <person name="Hornburger P."/>
            <person name="Mueller R.-W."/>
            <person name="Bruemmer F."/>
            <person name="Labrenz M."/>
            <person name="Spormann A.M."/>
            <person name="Op den Camp H."/>
            <person name="Overmann J."/>
            <person name="Amann R."/>
            <person name="Jetten M.S.M."/>
            <person name="Mascher T."/>
            <person name="Medema M.H."/>
            <person name="Devos D.P."/>
            <person name="Kaster A.-K."/>
            <person name="Ovreas L."/>
            <person name="Rohde M."/>
            <person name="Galperin M.Y."/>
            <person name="Jogler C."/>
        </authorList>
    </citation>
    <scope>NUCLEOTIDE SEQUENCE [LARGE SCALE GENOMIC DNA]</scope>
    <source>
        <strain evidence="3 4">OJF2</strain>
    </source>
</reference>
<feature type="transmembrane region" description="Helical" evidence="2">
    <location>
        <begin position="924"/>
        <end position="943"/>
    </location>
</feature>
<dbReference type="Pfam" id="PF00873">
    <property type="entry name" value="ACR_tran"/>
    <property type="match status" value="2"/>
</dbReference>
<dbReference type="KEGG" id="agv:OJF2_18700"/>
<evidence type="ECO:0000256" key="1">
    <source>
        <dbReference type="SAM" id="MobiDB-lite"/>
    </source>
</evidence>
<dbReference type="PANTHER" id="PTHR32063:SF8">
    <property type="entry name" value="CATION EFFLUX PROTEIN"/>
    <property type="match status" value="1"/>
</dbReference>
<dbReference type="PANTHER" id="PTHR32063">
    <property type="match status" value="1"/>
</dbReference>
<dbReference type="SUPFAM" id="SSF82866">
    <property type="entry name" value="Multidrug efflux transporter AcrB transmembrane domain"/>
    <property type="match status" value="2"/>
</dbReference>
<sequence>MNGLIRASLANPIAVTVLSLAVVVLGTLAAWAIPVDILPVFRSPAVQVLTFYGGMPAASIEKNITARMERGVVQASGGRRIESRSIVGVSIVRDYFRSNVDRSGALTETNSLAGWEYPTMPPGTLPPVVLPYDPTSTTPVALLALDSETQGEAALFDTGRYEVRPQVMSQPGAIAPLVYGGKVRAVMLYLDRMQLQARHLSPQDVMRAVDDYNVFLPTGSAKFGKTDYAIDSNSMFDVVGNMAEIPLHNEHGNAAYLADVATPKDASYIQTSVVRVNGKRQVYVPVFRQLGASTLQVVDTLRSSLDSMKAKLTRGGIDLKLVMDQSIYVRRSIESLAEEGVLGAVLCSLVILLFLGEWRMTVIAVLTIPIAVLAALVGLFATGNTINVMTLAGLSLAIGPLVDSAIICLENTHRHLGLGASPEEAAYLGASEVAMPELVASLCTLLVLAPLALMPGLGEFLYRPMAAAVAFAMASAYLLSRTFVPARAARWLRPHARRDHGSDEPGSDEVGAGGTASRGAAWRRLASGAFARWEAGIEAGIRWYARQLDRAMRARLLVVLGSAAVLAAVLVLLGSQLRREFFPEVDAGAFEIYVRAASGTRVEETEKRVAEVEAFVRKVVGDDVEILISELGVVPDLSAAYTPNAGPMDAVLRVQLTEHRARSAQEYVHELRTGFAADPDFADLEFAFDAGGMIRSAMNEGKSSPINVRISGKDTAQCRRVGEAIKARVASVPGVVDARILQRLDYPEYIIDVDRAKAADLGLNQAEVMKNVVAALNSSIQFHKRNFWIDPVSKNQYFVGVQYSEEDIDSVDTLLDVPITSPKQSQPIPLRNLATLRPGTVPTEITHSNLQTTIDLTMGVHGRDLGHVADDVTRVVAEFGEAQGGGTWAPYDPADRSEGRRPIKGATIELSGEYSRMEETFRSLGIGLVLATLLIYFLMAALLRSYVTPLVILLAVPLGLIGVVAMLYLTDTAVNVQSLLGVIFMVGIVVSNAVLLVDFAENLRLREGLPPDEAIRRAASLRVRPVVMTALAAFFALIPMALALGRGSEANGPLGRAVIGGILAGLVTTLFVVPSLYSLLVRDAAGVSNAEATAG</sequence>
<name>A0A5B9VZ86_9BACT</name>
<organism evidence="3 4">
    <name type="scientific">Aquisphaera giovannonii</name>
    <dbReference type="NCBI Taxonomy" id="406548"/>
    <lineage>
        <taxon>Bacteria</taxon>
        <taxon>Pseudomonadati</taxon>
        <taxon>Planctomycetota</taxon>
        <taxon>Planctomycetia</taxon>
        <taxon>Isosphaerales</taxon>
        <taxon>Isosphaeraceae</taxon>
        <taxon>Aquisphaera</taxon>
    </lineage>
</organism>
<keyword evidence="4" id="KW-1185">Reference proteome</keyword>
<gene>
    <name evidence="3" type="primary">mdtC_1</name>
    <name evidence="3" type="ORF">OJF2_18700</name>
</gene>
<dbReference type="InterPro" id="IPR001036">
    <property type="entry name" value="Acrflvin-R"/>
</dbReference>
<dbReference type="RefSeq" id="WP_148593193.1">
    <property type="nucleotide sequence ID" value="NZ_CP042997.1"/>
</dbReference>
<dbReference type="Gene3D" id="3.30.70.1430">
    <property type="entry name" value="Multidrug efflux transporter AcrB pore domain"/>
    <property type="match status" value="2"/>
</dbReference>
<dbReference type="Gene3D" id="1.20.1640.10">
    <property type="entry name" value="Multidrug efflux transporter AcrB transmembrane domain"/>
    <property type="match status" value="2"/>
</dbReference>
<keyword evidence="2" id="KW-1133">Transmembrane helix</keyword>
<evidence type="ECO:0000313" key="4">
    <source>
        <dbReference type="Proteomes" id="UP000324233"/>
    </source>
</evidence>
<dbReference type="PRINTS" id="PR00702">
    <property type="entry name" value="ACRIFLAVINRP"/>
</dbReference>
<dbReference type="Gene3D" id="3.30.70.1440">
    <property type="entry name" value="Multidrug efflux transporter AcrB pore domain"/>
    <property type="match status" value="1"/>
</dbReference>
<dbReference type="EMBL" id="CP042997">
    <property type="protein sequence ID" value="QEH33369.1"/>
    <property type="molecule type" value="Genomic_DNA"/>
</dbReference>
<feature type="transmembrane region" description="Helical" evidence="2">
    <location>
        <begin position="556"/>
        <end position="574"/>
    </location>
</feature>
<evidence type="ECO:0000256" key="2">
    <source>
        <dbReference type="SAM" id="Phobius"/>
    </source>
</evidence>
<feature type="transmembrane region" description="Helical" evidence="2">
    <location>
        <begin position="950"/>
        <end position="970"/>
    </location>
</feature>
<dbReference type="SUPFAM" id="SSF82714">
    <property type="entry name" value="Multidrug efflux transporter AcrB TolC docking domain, DN and DC subdomains"/>
    <property type="match status" value="2"/>
</dbReference>